<dbReference type="EMBL" id="AFNV02000011">
    <property type="protein sequence ID" value="ERJ19223.1"/>
    <property type="molecule type" value="Genomic_DNA"/>
</dbReference>
<dbReference type="AlphaFoldDB" id="U2FYI8"/>
<evidence type="ECO:0000313" key="2">
    <source>
        <dbReference type="EMBL" id="ERJ19223.1"/>
    </source>
</evidence>
<dbReference type="Pfam" id="PF13116">
    <property type="entry name" value="YhdP"/>
    <property type="match status" value="1"/>
</dbReference>
<accession>U2FYI8</accession>
<organism evidence="2 3">
    <name type="scientific">Salinisphaera shabanensis E1L3A</name>
    <dbReference type="NCBI Taxonomy" id="1033802"/>
    <lineage>
        <taxon>Bacteria</taxon>
        <taxon>Pseudomonadati</taxon>
        <taxon>Pseudomonadota</taxon>
        <taxon>Gammaproteobacteria</taxon>
        <taxon>Salinisphaerales</taxon>
        <taxon>Salinisphaeraceae</taxon>
        <taxon>Salinisphaera</taxon>
    </lineage>
</organism>
<protein>
    <submittedName>
        <fullName evidence="2">AsmA-like region protein</fullName>
    </submittedName>
</protein>
<keyword evidence="3" id="KW-1185">Reference proteome</keyword>
<dbReference type="Proteomes" id="UP000006242">
    <property type="component" value="Unassembled WGS sequence"/>
</dbReference>
<dbReference type="eggNOG" id="COG3164">
    <property type="taxonomic scope" value="Bacteria"/>
</dbReference>
<evidence type="ECO:0000313" key="3">
    <source>
        <dbReference type="Proteomes" id="UP000006242"/>
    </source>
</evidence>
<dbReference type="PANTHER" id="PTHR38690:SF1">
    <property type="entry name" value="PROTEASE"/>
    <property type="match status" value="1"/>
</dbReference>
<gene>
    <name evidence="2" type="ORF">SSPSH_001832</name>
</gene>
<dbReference type="OrthoDB" id="9762238at2"/>
<dbReference type="PANTHER" id="PTHR38690">
    <property type="entry name" value="PROTEASE-RELATED"/>
    <property type="match status" value="1"/>
</dbReference>
<dbReference type="InterPro" id="IPR011836">
    <property type="entry name" value="YhdP"/>
</dbReference>
<reference evidence="2 3" key="1">
    <citation type="journal article" date="2011" name="J. Bacteriol.">
        <title>Genome sequence of Salinisphaera shabanensis, a gammaproteobacterium from the harsh, variable environment of the brine-seawater interface of the Shaban Deep in the Red Sea.</title>
        <authorList>
            <person name="Antunes A."/>
            <person name="Alam I."/>
            <person name="Bajic V.B."/>
            <person name="Stingl U."/>
        </authorList>
    </citation>
    <scope>NUCLEOTIDE SEQUENCE [LARGE SCALE GENOMIC DNA]</scope>
    <source>
        <strain evidence="2 3">E1L3A</strain>
    </source>
</reference>
<name>U2FYI8_9GAMM</name>
<feature type="domain" description="YhdP central" evidence="1">
    <location>
        <begin position="7"/>
        <end position="1268"/>
    </location>
</feature>
<evidence type="ECO:0000259" key="1">
    <source>
        <dbReference type="Pfam" id="PF13116"/>
    </source>
</evidence>
<proteinExistence type="predicted"/>
<reference evidence="2 3" key="2">
    <citation type="journal article" date="2013" name="PLoS ONE">
        <title>INDIGO - INtegrated Data Warehouse of MIcrobial GenOmes with Examples from the Red Sea Extremophiles.</title>
        <authorList>
            <person name="Alam I."/>
            <person name="Antunes A."/>
            <person name="Kamau A.A."/>
            <person name="Ba Alawi W."/>
            <person name="Kalkatawi M."/>
            <person name="Stingl U."/>
            <person name="Bajic V.B."/>
        </authorList>
    </citation>
    <scope>NUCLEOTIDE SEQUENCE [LARGE SCALE GENOMIC DNA]</scope>
    <source>
        <strain evidence="2 3">E1L3A</strain>
    </source>
</reference>
<dbReference type="STRING" id="1033802.SSPSH_001832"/>
<dbReference type="RefSeq" id="WP_021031608.1">
    <property type="nucleotide sequence ID" value="NZ_AFNV02000011.1"/>
</dbReference>
<dbReference type="NCBIfam" id="TIGR02099">
    <property type="entry name" value="YhdP family protein"/>
    <property type="match status" value="1"/>
</dbReference>
<comment type="caution">
    <text evidence="2">The sequence shown here is derived from an EMBL/GenBank/DDBJ whole genome shotgun (WGS) entry which is preliminary data.</text>
</comment>
<dbReference type="InterPro" id="IPR025263">
    <property type="entry name" value="YhdP_central"/>
</dbReference>
<sequence length="1275" mass="137922">MASTTIIKRALVVTVASLVILAGLLVGGVRLIDHLVPSYREALAERIGRRIDADIQIDAIELRWQWTGPLLELADVRVTRHGFDKPAVTLASLGLHFSFTDLIDGKRLPDGLVLEQPTVAVRRGDDGRPQLEYWSRPDDEPLDWDTINERLALLHTATISDADITLLDEALPDGRARIERLDAHIAHRGNDSYALRFNLDGPDWLKQADGKARFSGRLPAIDDADFEFTVDGLDTPALAHSAQAIDAALFNQLSGGRLSADINGRWQQGHLVHAKAQLDLDAVRDDTANADLLPKLSTTFKATGVDPSPEATTTADDIRVAMTSLSGDAPGLDKFALTGAIDTDEPRLRIDARHVPVAMAKRLAKLRIPRLADTAIDARVDNLALTVGADTPLQLAFDFNQLSIDDPALAVGPLTGSYYQQAGTHILQFDNAGGTLAARRYLRGELAIDDLDGEISWQRHNGGWQIDARKLELTSAEAQFKTSGRVQLRPGRAPVVDIQATGSAPQVAHLLARIPQAEDLPNQKLRDWLPKAITAGTLDSATLEVRGPMDRFPFAQPRGDERFHLELTGHDIDVAYKDDWPPLEAARGKLTLDGDDLRVDVAAARMLDVNLGPATGRVDNVREPVLKLDGEARNARAEKMLAFLVQSPLRDRFAKIVDALKVTGQADLAIDLRIPLKPGLGDPSVAGDVRARGATLRQDALPGPITDITGKMHFDDKHGLTAHGLKGDLLGVALDADVVPVAGESQRIVSRARLQLPQDGAAVAHYLPESWLRYGHGAADFTVAFEVARSGQVSDIDFRSDLRGLALDLPEPLAKPASNAAPLAITVSGDASRIHVGYDGRLDTTVRLRNGAVTRIQALLNDKTLTPPDVDGIWIGGRTDRADGIGWFTVVSDQVAAATEQAKKSKSSAPALDFVGGDLRIGALELDSRYFENAHLRAQPMSARPGWRVDFEGPDTQGQITWTQPVGGAVNIAGNLARLAIKTRPPKAEPSPAESDPVIWKEIDPDDLPHLDLFVANVQVDDTDFGQAEVKARAQPNGWQLDRFQLKNGALAGWATGRWIRDKGQTHASAQTRFEGAGMAGLLRSLGYPPSVTAESTRVHARLNIAPNPAGLDLRSLDGSVELALDNGTFTAVEPGAARVLGLVNLYVLPRRLRLDFRDVVDEGLAFDHVRANFAIENGNAYSDNVRIETPSSQIRMNGRIGLAARDYDERVTIVPKVGSGVAVASTVLGGPLVGAAVFAMQEIFKKPIKKFSSIAYTLKGSWDDPRIEQPSAEQ</sequence>